<evidence type="ECO:0000313" key="4">
    <source>
        <dbReference type="EMBL" id="PYC46417.1"/>
    </source>
</evidence>
<accession>A0A2V4NJT5</accession>
<dbReference type="OrthoDB" id="7783360at2"/>
<organism evidence="4 5">
    <name type="scientific">Litorivita pollutaquae</name>
    <dbReference type="NCBI Taxonomy" id="2200892"/>
    <lineage>
        <taxon>Bacteria</taxon>
        <taxon>Pseudomonadati</taxon>
        <taxon>Pseudomonadota</taxon>
        <taxon>Alphaproteobacteria</taxon>
        <taxon>Rhodobacterales</taxon>
        <taxon>Paracoccaceae</taxon>
        <taxon>Litorivita</taxon>
    </lineage>
</organism>
<dbReference type="InterPro" id="IPR011049">
    <property type="entry name" value="Serralysin-like_metalloprot_C"/>
</dbReference>
<dbReference type="Proteomes" id="UP000248012">
    <property type="component" value="Unassembled WGS sequence"/>
</dbReference>
<evidence type="ECO:0000256" key="1">
    <source>
        <dbReference type="ARBA" id="ARBA00004613"/>
    </source>
</evidence>
<dbReference type="PANTHER" id="PTHR38340">
    <property type="entry name" value="S-LAYER PROTEIN"/>
    <property type="match status" value="1"/>
</dbReference>
<dbReference type="GO" id="GO:0005576">
    <property type="term" value="C:extracellular region"/>
    <property type="evidence" value="ECO:0007669"/>
    <property type="project" value="UniProtKB-SubCell"/>
</dbReference>
<dbReference type="InterPro" id="IPR050557">
    <property type="entry name" value="RTX_toxin/Mannuronan_C5-epim"/>
</dbReference>
<dbReference type="GO" id="GO:0005509">
    <property type="term" value="F:calcium ion binding"/>
    <property type="evidence" value="ECO:0007669"/>
    <property type="project" value="InterPro"/>
</dbReference>
<feature type="signal peptide" evidence="3">
    <location>
        <begin position="1"/>
        <end position="19"/>
    </location>
</feature>
<reference evidence="4 5" key="1">
    <citation type="submission" date="2018-05" db="EMBL/GenBank/DDBJ databases">
        <title>Oceanovita maritima gen. nov., sp. nov., a marine bacterium in the family Rhodobacteraceae isolated from surface seawater of Lundu port Xiamen, China.</title>
        <authorList>
            <person name="Hetharua B.H."/>
            <person name="Min D."/>
            <person name="Liao H."/>
            <person name="Tian Y."/>
        </authorList>
    </citation>
    <scope>NUCLEOTIDE SEQUENCE [LARGE SCALE GENOMIC DNA]</scope>
    <source>
        <strain evidence="4 5">FSX-11</strain>
    </source>
</reference>
<evidence type="ECO:0000256" key="2">
    <source>
        <dbReference type="ARBA" id="ARBA00022525"/>
    </source>
</evidence>
<dbReference type="PRINTS" id="PR00313">
    <property type="entry name" value="CABNDNGRPT"/>
</dbReference>
<dbReference type="PANTHER" id="PTHR38340:SF1">
    <property type="entry name" value="S-LAYER PROTEIN"/>
    <property type="match status" value="1"/>
</dbReference>
<dbReference type="InterPro" id="IPR001343">
    <property type="entry name" value="Hemolysn_Ca-bd"/>
</dbReference>
<feature type="chain" id="PRO_5015971319" evidence="3">
    <location>
        <begin position="20"/>
        <end position="912"/>
    </location>
</feature>
<keyword evidence="2" id="KW-0964">Secreted</keyword>
<comment type="subcellular location">
    <subcellularLocation>
        <location evidence="1">Secreted</location>
    </subcellularLocation>
</comment>
<evidence type="ECO:0000256" key="3">
    <source>
        <dbReference type="SAM" id="SignalP"/>
    </source>
</evidence>
<dbReference type="Pfam" id="PF00353">
    <property type="entry name" value="HemolysinCabind"/>
    <property type="match status" value="2"/>
</dbReference>
<gene>
    <name evidence="4" type="ORF">DI396_15580</name>
</gene>
<sequence length="912" mass="99950">MMILSCCIGMVLMTTQTTAGTGNDNPTLAFNLSGIASWNSAQPFLDLMKTMYPWVASSQEQWGAVRNEELLESGLFDDDGWPTEIPDGLWVQTTFGWTNTSTADAALAEQRSGVYVLDYEGTGTITLSGDATILSEEDGKIVFENTSGNSFSLKIMETDLSGSGDYIRDISIVPQESYDLYQAGATFNPDWIELIGDARQIRFMNWMQTNNSEVTSWDDAPDAAERGFTNIASVEDMVQLANEVGADPWFNMPHLADDDYIRQFATYVRDNLDPSLEIRIEYSNEIWNLAFDQSRWLKDQSIEEWGSDLRFEYYTKMSVNMVQIWNEVFGDEAEDRLVPVLGTQTANAWVTEQMLTASTWAEMEPDAWVNPTTLFDEIAITNYFGGATARVAEMRSELLDVLNDRSVDATDWLFNKLLDPEYQGSIPFTVQSWQAQKDLAEATGLDLVAYEGGQHVQHSFAVQGMSDADLTQLTEFLAGFVRSEEMAELYQVLWDAWTDIADGAFMQFTEASVANKWGSWGLYASLLDENPRADLLEELNEVTEAWWDGAEAGDQYLQGIVVQGTDASEVIVGTAQEDYLTGGRGNDVFIAGAGDDGMNGGDGHDTVRLSGTIGEYALSEHGDGYLLEGTDGTDYLFDIEALEFEVGGIWELADGVFGFADPTLGIEEGSVNTPHTTVAAMMPMRAKPSDLQAQDMVDASEMEQGMQISRINPYSALGQSLGDAVGETYFFAERDATIDINGESIGLSYWSINMDLTDKNGDRITGDAQQTAELLGDLIEGAQTIFGSDHDDAIYIADSGAQVYGGEGNDKLVGSVGDDMISGDDGDDYIVGGSGNNMLIGGLGRDTFVVGNGQDEILDFTAEDRIRFGDFFGGEENVADYAVATDTGLEFRNGDDSFMLVGLGTADLDWIF</sequence>
<proteinExistence type="predicted"/>
<dbReference type="AlphaFoldDB" id="A0A2V4NJT5"/>
<dbReference type="SUPFAM" id="SSF51120">
    <property type="entry name" value="beta-Roll"/>
    <property type="match status" value="2"/>
</dbReference>
<dbReference type="Gene3D" id="2.150.10.10">
    <property type="entry name" value="Serralysin-like metalloprotease, C-terminal"/>
    <property type="match status" value="2"/>
</dbReference>
<comment type="caution">
    <text evidence="4">The sequence shown here is derived from an EMBL/GenBank/DDBJ whole genome shotgun (WGS) entry which is preliminary data.</text>
</comment>
<name>A0A2V4NJT5_9RHOB</name>
<dbReference type="EMBL" id="QFVT01000014">
    <property type="protein sequence ID" value="PYC46417.1"/>
    <property type="molecule type" value="Genomic_DNA"/>
</dbReference>
<protein>
    <submittedName>
        <fullName evidence="4">Uncharacterized protein</fullName>
    </submittedName>
</protein>
<keyword evidence="3" id="KW-0732">Signal</keyword>
<evidence type="ECO:0000313" key="5">
    <source>
        <dbReference type="Proteomes" id="UP000248012"/>
    </source>
</evidence>
<keyword evidence="5" id="KW-1185">Reference proteome</keyword>